<sequence length="382" mass="44112">MVDGHFGLQRFAKVDDPDDISLLDGLGFFPRDDEYNEYVVSIVLRPEDEKSTCSRLHAVDMQNKLKFKGCVITGVIAVECGRHCVFLSMVDLQKGERFANADFVFVRAIQRYAVGAKSLVRARFFRRILSTYDIACQFGVYFFQRTAKQFPDMVWLIDFVRWMIPKMHLDGHNSDCRVQFSLNYLKGAARMHGEGIEQSWAESKQSGGSTRQMNHGHRHDTINDLHNFWNWRKAVNMATYLTDKYSESVKLRDDAIEHYIGLSRLRGNHNVNQWSKESDEPKKEGDHWTSVYHIKTRRLPFRENIYMNMLALEQDKSTAKDELFCDASDEIKFVLSGIQIQERQRQLQASVKQASTDSEISTIKRSKTVLAVTSMPDRSGPT</sequence>
<dbReference type="RefSeq" id="XP_043006868.1">
    <property type="nucleotide sequence ID" value="XM_043154413.1"/>
</dbReference>
<dbReference type="OrthoDB" id="3257768at2759"/>
<evidence type="ECO:0000313" key="1">
    <source>
        <dbReference type="EMBL" id="KAG7090398.1"/>
    </source>
</evidence>
<dbReference type="GeneID" id="66078593"/>
<organism evidence="1 2">
    <name type="scientific">Marasmius oreades</name>
    <name type="common">fairy-ring Marasmius</name>
    <dbReference type="NCBI Taxonomy" id="181124"/>
    <lineage>
        <taxon>Eukaryota</taxon>
        <taxon>Fungi</taxon>
        <taxon>Dikarya</taxon>
        <taxon>Basidiomycota</taxon>
        <taxon>Agaricomycotina</taxon>
        <taxon>Agaricomycetes</taxon>
        <taxon>Agaricomycetidae</taxon>
        <taxon>Agaricales</taxon>
        <taxon>Marasmiineae</taxon>
        <taxon>Marasmiaceae</taxon>
        <taxon>Marasmius</taxon>
    </lineage>
</organism>
<keyword evidence="2" id="KW-1185">Reference proteome</keyword>
<protein>
    <submittedName>
        <fullName evidence="1">Uncharacterized protein</fullName>
    </submittedName>
</protein>
<dbReference type="Proteomes" id="UP001049176">
    <property type="component" value="Chromosome 6"/>
</dbReference>
<proteinExistence type="predicted"/>
<dbReference type="AlphaFoldDB" id="A0A9P7RVW3"/>
<reference evidence="1" key="1">
    <citation type="journal article" date="2021" name="Genome Biol. Evol.">
        <title>The assembled and annotated genome of the fairy-ring fungus Marasmius oreades.</title>
        <authorList>
            <person name="Hiltunen M."/>
            <person name="Ament-Velasquez S.L."/>
            <person name="Johannesson H."/>
        </authorList>
    </citation>
    <scope>NUCLEOTIDE SEQUENCE</scope>
    <source>
        <strain evidence="1">03SP1</strain>
    </source>
</reference>
<dbReference type="PANTHER" id="PTHR33104">
    <property type="entry name" value="SI:DKEY-29D5.2"/>
    <property type="match status" value="1"/>
</dbReference>
<dbReference type="KEGG" id="more:E1B28_009517"/>
<dbReference type="Pfam" id="PF18758">
    <property type="entry name" value="KDZ"/>
    <property type="match status" value="1"/>
</dbReference>
<gene>
    <name evidence="1" type="ORF">E1B28_009517</name>
</gene>
<comment type="caution">
    <text evidence="1">The sequence shown here is derived from an EMBL/GenBank/DDBJ whole genome shotgun (WGS) entry which is preliminary data.</text>
</comment>
<dbReference type="InterPro" id="IPR040521">
    <property type="entry name" value="KDZ"/>
</dbReference>
<name>A0A9P7RVW3_9AGAR</name>
<dbReference type="PANTHER" id="PTHR33104:SF2">
    <property type="entry name" value="CXC3 LIKE CYSTEINE CLUSTER DOMAIN-CONTAINING PROTEIN"/>
    <property type="match status" value="1"/>
</dbReference>
<dbReference type="EMBL" id="CM032186">
    <property type="protein sequence ID" value="KAG7090398.1"/>
    <property type="molecule type" value="Genomic_DNA"/>
</dbReference>
<accession>A0A9P7RVW3</accession>
<evidence type="ECO:0000313" key="2">
    <source>
        <dbReference type="Proteomes" id="UP001049176"/>
    </source>
</evidence>